<accession>A0ABV4Y7U3</accession>
<comment type="function">
    <text evidence="2">Antitoxin component of a type II toxin-antitoxin (TA) system.</text>
</comment>
<comment type="similarity">
    <text evidence="1 2">Belongs to the phD/YefM antitoxin family.</text>
</comment>
<evidence type="ECO:0000256" key="2">
    <source>
        <dbReference type="RuleBase" id="RU362080"/>
    </source>
</evidence>
<proteinExistence type="inferred from homology"/>
<dbReference type="EMBL" id="JBHFNS010000026">
    <property type="protein sequence ID" value="MFB2934870.1"/>
    <property type="molecule type" value="Genomic_DNA"/>
</dbReference>
<reference evidence="3 4" key="1">
    <citation type="submission" date="2024-09" db="EMBL/GenBank/DDBJ databases">
        <title>Floridaenema gen nov. (Aerosakkonemataceae, Aerosakkonematales ord. nov., Cyanobacteria) from benthic tropical and subtropical fresh waters, with the description of four new species.</title>
        <authorList>
            <person name="Moretto J.A."/>
            <person name="Berthold D.E."/>
            <person name="Lefler F.W."/>
            <person name="Huang I.-S."/>
            <person name="Laughinghouse H. IV."/>
        </authorList>
    </citation>
    <scope>NUCLEOTIDE SEQUENCE [LARGE SCALE GENOMIC DNA]</scope>
    <source>
        <strain evidence="3 4">BLCC-F154</strain>
    </source>
</reference>
<evidence type="ECO:0000313" key="4">
    <source>
        <dbReference type="Proteomes" id="UP001576776"/>
    </source>
</evidence>
<dbReference type="InterPro" id="IPR036165">
    <property type="entry name" value="YefM-like_sf"/>
</dbReference>
<organism evidence="3 4">
    <name type="scientific">Floridaenema fluviatile BLCC-F154</name>
    <dbReference type="NCBI Taxonomy" id="3153640"/>
    <lineage>
        <taxon>Bacteria</taxon>
        <taxon>Bacillati</taxon>
        <taxon>Cyanobacteriota</taxon>
        <taxon>Cyanophyceae</taxon>
        <taxon>Oscillatoriophycideae</taxon>
        <taxon>Aerosakkonematales</taxon>
        <taxon>Aerosakkonemataceae</taxon>
        <taxon>Floridanema</taxon>
        <taxon>Floridanema fluviatile</taxon>
    </lineage>
</organism>
<dbReference type="Proteomes" id="UP001576776">
    <property type="component" value="Unassembled WGS sequence"/>
</dbReference>
<evidence type="ECO:0000256" key="1">
    <source>
        <dbReference type="ARBA" id="ARBA00009981"/>
    </source>
</evidence>
<gene>
    <name evidence="3" type="ORF">ACE1B6_06290</name>
</gene>
<keyword evidence="4" id="KW-1185">Reference proteome</keyword>
<evidence type="ECO:0000313" key="3">
    <source>
        <dbReference type="EMBL" id="MFB2934870.1"/>
    </source>
</evidence>
<dbReference type="RefSeq" id="WP_413256393.1">
    <property type="nucleotide sequence ID" value="NZ_JBHFNS010000026.1"/>
</dbReference>
<dbReference type="SUPFAM" id="SSF143120">
    <property type="entry name" value="YefM-like"/>
    <property type="match status" value="1"/>
</dbReference>
<dbReference type="NCBIfam" id="TIGR01552">
    <property type="entry name" value="phd_fam"/>
    <property type="match status" value="1"/>
</dbReference>
<comment type="caution">
    <text evidence="3">The sequence shown here is derived from an EMBL/GenBank/DDBJ whole genome shotgun (WGS) entry which is preliminary data.</text>
</comment>
<dbReference type="InterPro" id="IPR006442">
    <property type="entry name" value="Antitoxin_Phd/YefM"/>
</dbReference>
<dbReference type="Pfam" id="PF02604">
    <property type="entry name" value="PhdYeFM_antitox"/>
    <property type="match status" value="1"/>
</dbReference>
<sequence length="85" mass="9916">MKQVPIEEIKNDLSGYLEIAEKERIVITRDGKPVGILIGLEDTEDWWEELLLRDPRFEAEVAQARQSLRECKGISIEEMRAKYKV</sequence>
<protein>
    <recommendedName>
        <fullName evidence="2">Antitoxin</fullName>
    </recommendedName>
</protein>
<name>A0ABV4Y7U3_9CYAN</name>
<dbReference type="Gene3D" id="3.40.1620.10">
    <property type="entry name" value="YefM-like domain"/>
    <property type="match status" value="1"/>
</dbReference>